<sequence length="97" mass="10616">MHTPEKNDMRDSDYPQPSTLQKIKDYDDAREGVPGEHWMVLGAGLGAWLLTRRHPSMMVRTLGLMAGTALVGRAASGRDGVSKLLRYLPVGGGIARR</sequence>
<dbReference type="Proteomes" id="UP000651050">
    <property type="component" value="Unassembled WGS sequence"/>
</dbReference>
<organism evidence="2 3">
    <name type="scientific">Caenimonas aquaedulcis</name>
    <dbReference type="NCBI Taxonomy" id="2793270"/>
    <lineage>
        <taxon>Bacteria</taxon>
        <taxon>Pseudomonadati</taxon>
        <taxon>Pseudomonadota</taxon>
        <taxon>Betaproteobacteria</taxon>
        <taxon>Burkholderiales</taxon>
        <taxon>Comamonadaceae</taxon>
        <taxon>Caenimonas</taxon>
    </lineage>
</organism>
<keyword evidence="3" id="KW-1185">Reference proteome</keyword>
<accession>A0A931H7L8</accession>
<name>A0A931H7L8_9BURK</name>
<gene>
    <name evidence="2" type="ORF">I5803_17600</name>
</gene>
<feature type="compositionally biased region" description="Basic and acidic residues" evidence="1">
    <location>
        <begin position="1"/>
        <end position="13"/>
    </location>
</feature>
<evidence type="ECO:0000313" key="3">
    <source>
        <dbReference type="Proteomes" id="UP000651050"/>
    </source>
</evidence>
<evidence type="ECO:0000313" key="2">
    <source>
        <dbReference type="EMBL" id="MBG9389850.1"/>
    </source>
</evidence>
<proteinExistence type="predicted"/>
<evidence type="ECO:0000256" key="1">
    <source>
        <dbReference type="SAM" id="MobiDB-lite"/>
    </source>
</evidence>
<comment type="caution">
    <text evidence="2">The sequence shown here is derived from an EMBL/GenBank/DDBJ whole genome shotgun (WGS) entry which is preliminary data.</text>
</comment>
<reference evidence="2" key="1">
    <citation type="submission" date="2020-11" db="EMBL/GenBank/DDBJ databases">
        <title>Bacterial whole genome sequence for Caenimonas sp. DR4.4.</title>
        <authorList>
            <person name="Le V."/>
            <person name="Ko S.-R."/>
            <person name="Ahn C.-Y."/>
            <person name="Oh H.-M."/>
        </authorList>
    </citation>
    <scope>NUCLEOTIDE SEQUENCE</scope>
    <source>
        <strain evidence="2">DR4.4</strain>
    </source>
</reference>
<dbReference type="EMBL" id="JADWYS010000001">
    <property type="protein sequence ID" value="MBG9389850.1"/>
    <property type="molecule type" value="Genomic_DNA"/>
</dbReference>
<dbReference type="RefSeq" id="WP_196987622.1">
    <property type="nucleotide sequence ID" value="NZ_JADWYS010000001.1"/>
</dbReference>
<dbReference type="AlphaFoldDB" id="A0A931H7L8"/>
<protein>
    <submittedName>
        <fullName evidence="2">Uncharacterized protein</fullName>
    </submittedName>
</protein>
<feature type="region of interest" description="Disordered" evidence="1">
    <location>
        <begin position="1"/>
        <end position="20"/>
    </location>
</feature>